<organism evidence="6 7">
    <name type="scientific">Marivibrio halodurans</name>
    <dbReference type="NCBI Taxonomy" id="2039722"/>
    <lineage>
        <taxon>Bacteria</taxon>
        <taxon>Pseudomonadati</taxon>
        <taxon>Pseudomonadota</taxon>
        <taxon>Alphaproteobacteria</taxon>
        <taxon>Rhodospirillales</taxon>
        <taxon>Rhodospirillaceae</taxon>
        <taxon>Marivibrio</taxon>
    </lineage>
</organism>
<keyword evidence="4" id="KW-0804">Transcription</keyword>
<dbReference type="PROSITE" id="PS50931">
    <property type="entry name" value="HTH_LYSR"/>
    <property type="match status" value="1"/>
</dbReference>
<evidence type="ECO:0000259" key="5">
    <source>
        <dbReference type="PROSITE" id="PS50931"/>
    </source>
</evidence>
<dbReference type="InterPro" id="IPR036388">
    <property type="entry name" value="WH-like_DNA-bd_sf"/>
</dbReference>
<sequence length="304" mass="33647">MTMDVKLLEAFRAVMENRSVTGAAKILGVTQPAVSAQLNRLESIVGFRLFDREGGRLKPSAEGKAFYEEVKHALGMIDRLHISAERIRSHETGTLVIAAHPSGSTAILPDILARFCLARPYIDVRMINRTSEEVRSVFEANSVDIGLAEVPVDLVGVQKRRYAIECVAILPEGHPLAEDRDMLDVRELSGLPFVCMTLSRAVGHRIRSAVVEAGATFNKIVEAEYFSTICALVANGLGVSIVDYWSAQSCEHLGLRIRRLRIPITYEIAVFHSAERPLGKPARDLLLMIDEKLKAHGTLMEEYL</sequence>
<dbReference type="Pfam" id="PF03466">
    <property type="entry name" value="LysR_substrate"/>
    <property type="match status" value="1"/>
</dbReference>
<evidence type="ECO:0000256" key="2">
    <source>
        <dbReference type="ARBA" id="ARBA00023015"/>
    </source>
</evidence>
<dbReference type="PANTHER" id="PTHR30427">
    <property type="entry name" value="TRANSCRIPTIONAL ACTIVATOR PROTEIN LYSR"/>
    <property type="match status" value="1"/>
</dbReference>
<keyword evidence="7" id="KW-1185">Reference proteome</keyword>
<proteinExistence type="inferred from homology"/>
<dbReference type="Gene3D" id="1.10.10.10">
    <property type="entry name" value="Winged helix-like DNA-binding domain superfamily/Winged helix DNA-binding domain"/>
    <property type="match status" value="1"/>
</dbReference>
<protein>
    <submittedName>
        <fullName evidence="6">LysR family transcriptional regulator</fullName>
    </submittedName>
</protein>
<dbReference type="EMBL" id="JAGMWN010000004">
    <property type="protein sequence ID" value="MBP5857516.1"/>
    <property type="molecule type" value="Genomic_DNA"/>
</dbReference>
<dbReference type="GO" id="GO:0010628">
    <property type="term" value="P:positive regulation of gene expression"/>
    <property type="evidence" value="ECO:0007669"/>
    <property type="project" value="TreeGrafter"/>
</dbReference>
<dbReference type="SUPFAM" id="SSF53850">
    <property type="entry name" value="Periplasmic binding protein-like II"/>
    <property type="match status" value="1"/>
</dbReference>
<name>A0A8J7V2U0_9PROT</name>
<dbReference type="Pfam" id="PF00126">
    <property type="entry name" value="HTH_1"/>
    <property type="match status" value="1"/>
</dbReference>
<dbReference type="SUPFAM" id="SSF46785">
    <property type="entry name" value="Winged helix' DNA-binding domain"/>
    <property type="match status" value="1"/>
</dbReference>
<dbReference type="Proteomes" id="UP000672602">
    <property type="component" value="Unassembled WGS sequence"/>
</dbReference>
<gene>
    <name evidence="6" type="ORF">KAJ83_10890</name>
</gene>
<keyword evidence="2" id="KW-0805">Transcription regulation</keyword>
<dbReference type="AlphaFoldDB" id="A0A8J7V2U0"/>
<evidence type="ECO:0000313" key="6">
    <source>
        <dbReference type="EMBL" id="MBP5857516.1"/>
    </source>
</evidence>
<dbReference type="GO" id="GO:0003700">
    <property type="term" value="F:DNA-binding transcription factor activity"/>
    <property type="evidence" value="ECO:0007669"/>
    <property type="project" value="InterPro"/>
</dbReference>
<accession>A0A8J7V2U0</accession>
<feature type="domain" description="HTH lysR-type" evidence="5">
    <location>
        <begin position="3"/>
        <end position="60"/>
    </location>
</feature>
<evidence type="ECO:0000313" key="7">
    <source>
        <dbReference type="Proteomes" id="UP000672602"/>
    </source>
</evidence>
<reference evidence="6" key="1">
    <citation type="submission" date="2021-04" db="EMBL/GenBank/DDBJ databases">
        <authorList>
            <person name="Zhang D.-C."/>
        </authorList>
    </citation>
    <scope>NUCLEOTIDE SEQUENCE</scope>
    <source>
        <strain evidence="6">CGMCC 1.15697</strain>
    </source>
</reference>
<dbReference type="Gene3D" id="3.40.190.290">
    <property type="match status" value="1"/>
</dbReference>
<evidence type="ECO:0000256" key="3">
    <source>
        <dbReference type="ARBA" id="ARBA00023125"/>
    </source>
</evidence>
<dbReference type="PANTHER" id="PTHR30427:SF1">
    <property type="entry name" value="TRANSCRIPTIONAL ACTIVATOR PROTEIN LYSR"/>
    <property type="match status" value="1"/>
</dbReference>
<dbReference type="RefSeq" id="WP_210682097.1">
    <property type="nucleotide sequence ID" value="NZ_JAGMWN010000004.1"/>
</dbReference>
<keyword evidence="3" id="KW-0238">DNA-binding</keyword>
<dbReference type="InterPro" id="IPR036390">
    <property type="entry name" value="WH_DNA-bd_sf"/>
</dbReference>
<evidence type="ECO:0000256" key="1">
    <source>
        <dbReference type="ARBA" id="ARBA00009437"/>
    </source>
</evidence>
<comment type="similarity">
    <text evidence="1">Belongs to the LysR transcriptional regulatory family.</text>
</comment>
<dbReference type="PRINTS" id="PR00039">
    <property type="entry name" value="HTHLYSR"/>
</dbReference>
<dbReference type="InterPro" id="IPR000847">
    <property type="entry name" value="LysR_HTH_N"/>
</dbReference>
<comment type="caution">
    <text evidence="6">The sequence shown here is derived from an EMBL/GenBank/DDBJ whole genome shotgun (WGS) entry which is preliminary data.</text>
</comment>
<dbReference type="InterPro" id="IPR005119">
    <property type="entry name" value="LysR_subst-bd"/>
</dbReference>
<evidence type="ECO:0000256" key="4">
    <source>
        <dbReference type="ARBA" id="ARBA00023163"/>
    </source>
</evidence>
<dbReference type="GO" id="GO:0043565">
    <property type="term" value="F:sequence-specific DNA binding"/>
    <property type="evidence" value="ECO:0007669"/>
    <property type="project" value="TreeGrafter"/>
</dbReference>